<dbReference type="CDD" id="cd01356">
    <property type="entry name" value="AcnX_swivel"/>
    <property type="match status" value="1"/>
</dbReference>
<feature type="domain" description="Phosphomevalonate dehydratase large subunit-like" evidence="5">
    <location>
        <begin position="292"/>
        <end position="552"/>
    </location>
</feature>
<evidence type="ECO:0000313" key="7">
    <source>
        <dbReference type="Proteomes" id="UP000256690"/>
    </source>
</evidence>
<evidence type="ECO:0000259" key="4">
    <source>
        <dbReference type="Pfam" id="PF01989"/>
    </source>
</evidence>
<gene>
    <name evidence="6" type="ORF">DSM5745_07877</name>
</gene>
<dbReference type="GO" id="GO:0016829">
    <property type="term" value="F:lyase activity"/>
    <property type="evidence" value="ECO:0007669"/>
    <property type="project" value="UniProtKB-KW"/>
</dbReference>
<comment type="caution">
    <text evidence="6">The sequence shown here is derived from an EMBL/GenBank/DDBJ whole genome shotgun (WGS) entry which is preliminary data.</text>
</comment>
<dbReference type="Gene3D" id="3.50.30.10">
    <property type="entry name" value="Phosphohistidine domain"/>
    <property type="match status" value="1"/>
</dbReference>
<keyword evidence="1" id="KW-0408">Iron</keyword>
<dbReference type="STRING" id="1810919.A0A3D8RF81"/>
<dbReference type="InterPro" id="IPR007506">
    <property type="entry name" value="PMDh-L-like_dom"/>
</dbReference>
<keyword evidence="7" id="KW-1185">Reference proteome</keyword>
<sequence length="574" mass="61299">MPIISPIKTIVQGAATGEILSSTEPLSFWGGVCQKTGEVTDTQHPLHGENIKDRILVLPSTSGSPNGSLVILELLINSAAPAGLVFLNEEEIVTTGVIIAQTLLGRSIPVFRVNESQFNNITHHTHLATAARGLVADVAPFPPSDAVPPNRSDPDTQTQNGNNVRLSYRDRGILNGDYSIAAAHAMNILIQYARLRGMRELVSTYRTHIDSCIYTGPASLLLARTLLDQGADFAVSTTLSSTFDEQRCLRELGVDTNVALEADGLVDVYVAMGGRASKDFRGTSQFGGPGGVVYRNSFDRGRTQRYPALIDICIALTGRRPVAEVVETAGPNPSLCIDVRIESVIELTNALYPLLGYAIGKVAADQIPLITGLETTTPTTTDLQAFSAAFATTSSAPQFYLAGHSDNAAQSSPADLRRVRLGADKLVSALDEFTTATDATVGLVSLGNPNFTAKEFRRFSQICAGRHKADSVEMIITTSPRAYAEASASRTLQAVEAFGAKVYTDPCWSMRAESAIDPAAGNIMTNCAKYALCAPGMARRGVHYGSLRHCINAAETGRVASGLRERLLGLQCEQ</sequence>
<proteinExistence type="predicted"/>
<evidence type="ECO:0000256" key="1">
    <source>
        <dbReference type="ARBA" id="ARBA00023004"/>
    </source>
</evidence>
<accession>A0A3D8RF81</accession>
<evidence type="ECO:0000313" key="6">
    <source>
        <dbReference type="EMBL" id="RDW72705.1"/>
    </source>
</evidence>
<dbReference type="InterPro" id="IPR012047">
    <property type="entry name" value="AcnX"/>
</dbReference>
<evidence type="ECO:0000256" key="3">
    <source>
        <dbReference type="SAM" id="MobiDB-lite"/>
    </source>
</evidence>
<dbReference type="PANTHER" id="PTHR36577:SF3">
    <property type="entry name" value="DUF521 DOMAIN PROTEIN (AFU_ORTHOLOGUE AFUA_6G00490)"/>
    <property type="match status" value="1"/>
</dbReference>
<dbReference type="OrthoDB" id="2594507at2759"/>
<evidence type="ECO:0000259" key="5">
    <source>
        <dbReference type="Pfam" id="PF04412"/>
    </source>
</evidence>
<dbReference type="AlphaFoldDB" id="A0A3D8RF81"/>
<name>A0A3D8RF81_9EURO</name>
<keyword evidence="2" id="KW-0456">Lyase</keyword>
<feature type="region of interest" description="Disordered" evidence="3">
    <location>
        <begin position="142"/>
        <end position="163"/>
    </location>
</feature>
<dbReference type="GeneID" id="38118247"/>
<dbReference type="PANTHER" id="PTHR36577">
    <property type="entry name" value="DUF521 DOMAIN PROTEIN (AFU_ORTHOLOGUE AFUA_6G00490)"/>
    <property type="match status" value="1"/>
</dbReference>
<dbReference type="RefSeq" id="XP_026601925.1">
    <property type="nucleotide sequence ID" value="XM_026749893.1"/>
</dbReference>
<protein>
    <recommendedName>
        <fullName evidence="8">Aconitase X catalytic domain-containing protein</fullName>
    </recommendedName>
</protein>
<evidence type="ECO:0000256" key="2">
    <source>
        <dbReference type="ARBA" id="ARBA00023239"/>
    </source>
</evidence>
<dbReference type="SUPFAM" id="SSF52016">
    <property type="entry name" value="LeuD/IlvD-like"/>
    <property type="match status" value="1"/>
</dbReference>
<dbReference type="EMBL" id="PVWQ01000009">
    <property type="protein sequence ID" value="RDW72705.1"/>
    <property type="molecule type" value="Genomic_DNA"/>
</dbReference>
<dbReference type="Pfam" id="PF04412">
    <property type="entry name" value="AcnX"/>
    <property type="match status" value="2"/>
</dbReference>
<evidence type="ECO:0008006" key="8">
    <source>
        <dbReference type="Google" id="ProtNLM"/>
    </source>
</evidence>
<dbReference type="PIRSF" id="PIRSF036630">
    <property type="entry name" value="UCP036630"/>
    <property type="match status" value="1"/>
</dbReference>
<dbReference type="Pfam" id="PF01989">
    <property type="entry name" value="AcnX_swivel_put"/>
    <property type="match status" value="1"/>
</dbReference>
<feature type="domain" description="Phosphomevalonate dehydratase small subunit-like" evidence="4">
    <location>
        <begin position="26"/>
        <end position="110"/>
    </location>
</feature>
<dbReference type="InterPro" id="IPR002840">
    <property type="entry name" value="PMDh-S-like_dom"/>
</dbReference>
<organism evidence="6 7">
    <name type="scientific">Aspergillus mulundensis</name>
    <dbReference type="NCBI Taxonomy" id="1810919"/>
    <lineage>
        <taxon>Eukaryota</taxon>
        <taxon>Fungi</taxon>
        <taxon>Dikarya</taxon>
        <taxon>Ascomycota</taxon>
        <taxon>Pezizomycotina</taxon>
        <taxon>Eurotiomycetes</taxon>
        <taxon>Eurotiomycetidae</taxon>
        <taxon>Eurotiales</taxon>
        <taxon>Aspergillaceae</taxon>
        <taxon>Aspergillus</taxon>
        <taxon>Aspergillus subgen. Nidulantes</taxon>
    </lineage>
</organism>
<feature type="domain" description="Phosphomevalonate dehydratase large subunit-like" evidence="5">
    <location>
        <begin position="165"/>
        <end position="275"/>
    </location>
</feature>
<dbReference type="Proteomes" id="UP000256690">
    <property type="component" value="Unassembled WGS sequence"/>
</dbReference>
<reference evidence="6 7" key="1">
    <citation type="journal article" date="2018" name="IMA Fungus">
        <title>IMA Genome-F 9: Draft genome sequence of Annulohypoxylon stygium, Aspergillus mulundensis, Berkeleyomyces basicola (syn. Thielaviopsis basicola), Ceratocystis smalleyi, two Cercospora beticola strains, Coleophoma cylindrospora, Fusarium fracticaudum, Phialophora cf. hyalina, and Morchella septimelata.</title>
        <authorList>
            <person name="Wingfield B.D."/>
            <person name="Bills G.F."/>
            <person name="Dong Y."/>
            <person name="Huang W."/>
            <person name="Nel W.J."/>
            <person name="Swalarsk-Parry B.S."/>
            <person name="Vaghefi N."/>
            <person name="Wilken P.M."/>
            <person name="An Z."/>
            <person name="de Beer Z.W."/>
            <person name="De Vos L."/>
            <person name="Chen L."/>
            <person name="Duong T.A."/>
            <person name="Gao Y."/>
            <person name="Hammerbacher A."/>
            <person name="Kikkert J.R."/>
            <person name="Li Y."/>
            <person name="Li H."/>
            <person name="Li K."/>
            <person name="Li Q."/>
            <person name="Liu X."/>
            <person name="Ma X."/>
            <person name="Naidoo K."/>
            <person name="Pethybridge S.J."/>
            <person name="Sun J."/>
            <person name="Steenkamp E.T."/>
            <person name="van der Nest M.A."/>
            <person name="van Wyk S."/>
            <person name="Wingfield M.J."/>
            <person name="Xiong C."/>
            <person name="Yue Q."/>
            <person name="Zhang X."/>
        </authorList>
    </citation>
    <scope>NUCLEOTIDE SEQUENCE [LARGE SCALE GENOMIC DNA]</scope>
    <source>
        <strain evidence="6 7">DSM 5745</strain>
    </source>
</reference>